<dbReference type="GO" id="GO:0005506">
    <property type="term" value="F:iron ion binding"/>
    <property type="evidence" value="ECO:0007669"/>
    <property type="project" value="InterPro"/>
</dbReference>
<keyword evidence="6" id="KW-0503">Monooxygenase</keyword>
<comment type="caution">
    <text evidence="7">The sequence shown here is derived from an EMBL/GenBank/DDBJ whole genome shotgun (WGS) entry which is preliminary data.</text>
</comment>
<evidence type="ECO:0000256" key="1">
    <source>
        <dbReference type="ARBA" id="ARBA00001971"/>
    </source>
</evidence>
<proteinExistence type="inferred from homology"/>
<evidence type="ECO:0000313" key="7">
    <source>
        <dbReference type="EMBL" id="KAH0958153.1"/>
    </source>
</evidence>
<gene>
    <name evidence="7" type="ORF">HRG_10848</name>
</gene>
<comment type="similarity">
    <text evidence="6">Belongs to the cytochrome P450 family.</text>
</comment>
<name>A0A9P8MKU2_9HYPO</name>
<dbReference type="InterPro" id="IPR050121">
    <property type="entry name" value="Cytochrome_P450_monoxygenase"/>
</dbReference>
<reference evidence="7" key="1">
    <citation type="submission" date="2021-09" db="EMBL/GenBank/DDBJ databases">
        <title>A high-quality genome of the endoparasitic fungus Hirsutella rhossiliensis with a comparison of Hirsutella genomes reveals transposable elements contributing to genome size variation.</title>
        <authorList>
            <person name="Lin R."/>
            <person name="Jiao Y."/>
            <person name="Sun X."/>
            <person name="Ling J."/>
            <person name="Xie B."/>
            <person name="Cheng X."/>
        </authorList>
    </citation>
    <scope>NUCLEOTIDE SEQUENCE</scope>
    <source>
        <strain evidence="7">HR02</strain>
    </source>
</reference>
<dbReference type="PANTHER" id="PTHR24305:SF152">
    <property type="entry name" value="P450, PUTATIVE (EUROFUNG)-RELATED"/>
    <property type="match status" value="1"/>
</dbReference>
<dbReference type="InterPro" id="IPR017972">
    <property type="entry name" value="Cyt_P450_CS"/>
</dbReference>
<evidence type="ECO:0000256" key="4">
    <source>
        <dbReference type="ARBA" id="ARBA00023004"/>
    </source>
</evidence>
<protein>
    <submittedName>
        <fullName evidence="7">Cytochrome p450 domain-containing protein</fullName>
    </submittedName>
</protein>
<dbReference type="Gene3D" id="1.10.630.10">
    <property type="entry name" value="Cytochrome P450"/>
    <property type="match status" value="1"/>
</dbReference>
<dbReference type="GO" id="GO:0004497">
    <property type="term" value="F:monooxygenase activity"/>
    <property type="evidence" value="ECO:0007669"/>
    <property type="project" value="UniProtKB-KW"/>
</dbReference>
<sequence length="504" mass="56903">MELQSLGPTLLVAFLAYRACIFLYRLHFHPLANFPGPRLAAVSTLWRAYHQFWRDGKLLHTTKELHKRYGPVIRTSPNELDFCDPAAFFDIYNTAFNGIKDPDFYNHLRVESDTMLLVDGDAAEHKARFRPVATLFSARQYETHQASIAAKVQQFTNLVSLSAERRRVCSLAAGYRSLTVGIMYDFIFTDVPDRFKSLRGPDFDDPLTVASADSLNWTSWLIRNFPIFSAVVMKLPPAMVSLVTRSFEGANRMFEILAEVVEHEKNAKGQNPDCVTQRLLNEHVRHRSAVSSATPDSVVRSEAIGFMLAGTVDPPNILSLSTFMVARDPALQARLYQELKSSWPNMQSPVPSYKVLRGLPLLRGTVQEGIRLTHGVATGPPRLVGKGGARVAGYDVPAKAVVAAPSYFVHMDPKVFPNPERFEPDRWADDDGSNSLVAFSRGRRMCPAEQYSLMMLYTALAAVFRRFRVEPYETTVKDFEWNQYISIMFSGRPLRAIVEKRLEK</sequence>
<keyword evidence="3 5" id="KW-0479">Metal-binding</keyword>
<evidence type="ECO:0000256" key="6">
    <source>
        <dbReference type="RuleBase" id="RU000461"/>
    </source>
</evidence>
<dbReference type="Proteomes" id="UP000824596">
    <property type="component" value="Unassembled WGS sequence"/>
</dbReference>
<dbReference type="SUPFAM" id="SSF48264">
    <property type="entry name" value="Cytochrome P450"/>
    <property type="match status" value="1"/>
</dbReference>
<dbReference type="EMBL" id="JAIZPD010000017">
    <property type="protein sequence ID" value="KAH0958153.1"/>
    <property type="molecule type" value="Genomic_DNA"/>
</dbReference>
<accession>A0A9P8MKU2</accession>
<evidence type="ECO:0000313" key="8">
    <source>
        <dbReference type="Proteomes" id="UP000824596"/>
    </source>
</evidence>
<keyword evidence="4 5" id="KW-0408">Iron</keyword>
<dbReference type="Pfam" id="PF00067">
    <property type="entry name" value="p450"/>
    <property type="match status" value="1"/>
</dbReference>
<dbReference type="GO" id="GO:0016705">
    <property type="term" value="F:oxidoreductase activity, acting on paired donors, with incorporation or reduction of molecular oxygen"/>
    <property type="evidence" value="ECO:0007669"/>
    <property type="project" value="InterPro"/>
</dbReference>
<dbReference type="OrthoDB" id="3945418at2759"/>
<comment type="cofactor">
    <cofactor evidence="1 5">
        <name>heme</name>
        <dbReference type="ChEBI" id="CHEBI:30413"/>
    </cofactor>
</comment>
<evidence type="ECO:0000256" key="3">
    <source>
        <dbReference type="ARBA" id="ARBA00022723"/>
    </source>
</evidence>
<dbReference type="AlphaFoldDB" id="A0A9P8MKU2"/>
<dbReference type="PRINTS" id="PR00463">
    <property type="entry name" value="EP450I"/>
</dbReference>
<dbReference type="GeneID" id="68359976"/>
<evidence type="ECO:0000256" key="2">
    <source>
        <dbReference type="ARBA" id="ARBA00022617"/>
    </source>
</evidence>
<dbReference type="InterPro" id="IPR002401">
    <property type="entry name" value="Cyt_P450_E_grp-I"/>
</dbReference>
<dbReference type="InterPro" id="IPR001128">
    <property type="entry name" value="Cyt_P450"/>
</dbReference>
<feature type="binding site" description="axial binding residue" evidence="5">
    <location>
        <position position="446"/>
    </location>
    <ligand>
        <name>heme</name>
        <dbReference type="ChEBI" id="CHEBI:30413"/>
    </ligand>
    <ligandPart>
        <name>Fe</name>
        <dbReference type="ChEBI" id="CHEBI:18248"/>
    </ligandPart>
</feature>
<keyword evidence="8" id="KW-1185">Reference proteome</keyword>
<dbReference type="InterPro" id="IPR036396">
    <property type="entry name" value="Cyt_P450_sf"/>
</dbReference>
<dbReference type="RefSeq" id="XP_044715667.1">
    <property type="nucleotide sequence ID" value="XM_044869318.1"/>
</dbReference>
<keyword evidence="2 5" id="KW-0349">Heme</keyword>
<organism evidence="7 8">
    <name type="scientific">Hirsutella rhossiliensis</name>
    <dbReference type="NCBI Taxonomy" id="111463"/>
    <lineage>
        <taxon>Eukaryota</taxon>
        <taxon>Fungi</taxon>
        <taxon>Dikarya</taxon>
        <taxon>Ascomycota</taxon>
        <taxon>Pezizomycotina</taxon>
        <taxon>Sordariomycetes</taxon>
        <taxon>Hypocreomycetidae</taxon>
        <taxon>Hypocreales</taxon>
        <taxon>Ophiocordycipitaceae</taxon>
        <taxon>Hirsutella</taxon>
    </lineage>
</organism>
<dbReference type="PANTHER" id="PTHR24305">
    <property type="entry name" value="CYTOCHROME P450"/>
    <property type="match status" value="1"/>
</dbReference>
<evidence type="ECO:0000256" key="5">
    <source>
        <dbReference type="PIRSR" id="PIRSR602401-1"/>
    </source>
</evidence>
<keyword evidence="6" id="KW-0560">Oxidoreductase</keyword>
<dbReference type="PROSITE" id="PS00086">
    <property type="entry name" value="CYTOCHROME_P450"/>
    <property type="match status" value="1"/>
</dbReference>
<dbReference type="GO" id="GO:0020037">
    <property type="term" value="F:heme binding"/>
    <property type="evidence" value="ECO:0007669"/>
    <property type="project" value="InterPro"/>
</dbReference>